<sequence length="67" mass="7135">MLYLPPVESANSQQDSLINLLLCCPINARQCSCPANNVGSDEIAGFDGKIIESLKHGGRSSSFQAKP</sequence>
<proteinExistence type="predicted"/>
<name>A0ABR4QQ19_9CEST</name>
<protein>
    <submittedName>
        <fullName evidence="1">Uncharacterized protein</fullName>
    </submittedName>
</protein>
<keyword evidence="2" id="KW-1185">Reference proteome</keyword>
<dbReference type="Proteomes" id="UP001651158">
    <property type="component" value="Unassembled WGS sequence"/>
</dbReference>
<dbReference type="EMBL" id="JAKROA010000001">
    <property type="protein sequence ID" value="KAL5111628.1"/>
    <property type="molecule type" value="Genomic_DNA"/>
</dbReference>
<reference evidence="1 2" key="1">
    <citation type="journal article" date="2022" name="Front. Cell. Infect. Microbiol.">
        <title>The Genomes of Two Strains of Taenia crassiceps the Animal Model for the Study of Human Cysticercosis.</title>
        <authorList>
            <person name="Bobes R.J."/>
            <person name="Estrada K."/>
            <person name="Rios-Valencia D.G."/>
            <person name="Calderon-Gallegos A."/>
            <person name="de la Torre P."/>
            <person name="Carrero J.C."/>
            <person name="Sanchez-Flores A."/>
            <person name="Laclette J.P."/>
        </authorList>
    </citation>
    <scope>NUCLEOTIDE SEQUENCE [LARGE SCALE GENOMIC DNA]</scope>
    <source>
        <strain evidence="1">WFUcys</strain>
    </source>
</reference>
<evidence type="ECO:0000313" key="1">
    <source>
        <dbReference type="EMBL" id="KAL5111628.1"/>
    </source>
</evidence>
<organism evidence="1 2">
    <name type="scientific">Taenia crassiceps</name>
    <dbReference type="NCBI Taxonomy" id="6207"/>
    <lineage>
        <taxon>Eukaryota</taxon>
        <taxon>Metazoa</taxon>
        <taxon>Spiralia</taxon>
        <taxon>Lophotrochozoa</taxon>
        <taxon>Platyhelminthes</taxon>
        <taxon>Cestoda</taxon>
        <taxon>Eucestoda</taxon>
        <taxon>Cyclophyllidea</taxon>
        <taxon>Taeniidae</taxon>
        <taxon>Taenia</taxon>
    </lineage>
</organism>
<gene>
    <name evidence="1" type="ORF">TcWFU_002718</name>
</gene>
<evidence type="ECO:0000313" key="2">
    <source>
        <dbReference type="Proteomes" id="UP001651158"/>
    </source>
</evidence>
<accession>A0ABR4QQ19</accession>
<comment type="caution">
    <text evidence="1">The sequence shown here is derived from an EMBL/GenBank/DDBJ whole genome shotgun (WGS) entry which is preliminary data.</text>
</comment>